<dbReference type="InterPro" id="IPR003838">
    <property type="entry name" value="ABC3_permease_C"/>
</dbReference>
<feature type="transmembrane region" description="Helical" evidence="8">
    <location>
        <begin position="342"/>
        <end position="365"/>
    </location>
</feature>
<dbReference type="RefSeq" id="WP_311671585.1">
    <property type="nucleotide sequence ID" value="NZ_JAVREQ010000001.1"/>
</dbReference>
<evidence type="ECO:0000256" key="2">
    <source>
        <dbReference type="ARBA" id="ARBA00022475"/>
    </source>
</evidence>
<keyword evidence="5 8" id="KW-0472">Membrane</keyword>
<evidence type="ECO:0000256" key="5">
    <source>
        <dbReference type="ARBA" id="ARBA00023136"/>
    </source>
</evidence>
<dbReference type="InterPro" id="IPR050250">
    <property type="entry name" value="Macrolide_Exporter_MacB"/>
</dbReference>
<feature type="transmembrane region" description="Helical" evidence="8">
    <location>
        <begin position="299"/>
        <end position="322"/>
    </location>
</feature>
<feature type="transmembrane region" description="Helical" evidence="8">
    <location>
        <begin position="490"/>
        <end position="510"/>
    </location>
</feature>
<evidence type="ECO:0000256" key="6">
    <source>
        <dbReference type="ARBA" id="ARBA00038076"/>
    </source>
</evidence>
<feature type="transmembrane region" description="Helical" evidence="8">
    <location>
        <begin position="1095"/>
        <end position="1115"/>
    </location>
</feature>
<evidence type="ECO:0000256" key="7">
    <source>
        <dbReference type="SAM" id="MobiDB-lite"/>
    </source>
</evidence>
<feature type="chain" id="PRO_5047218987" evidence="9">
    <location>
        <begin position="28"/>
        <end position="1130"/>
    </location>
</feature>
<accession>A0ABU2NLL1</accession>
<evidence type="ECO:0000313" key="12">
    <source>
        <dbReference type="Proteomes" id="UP001183414"/>
    </source>
</evidence>
<comment type="caution">
    <text evidence="11">The sequence shown here is derived from an EMBL/GenBank/DDBJ whole genome shotgun (WGS) entry which is preliminary data.</text>
</comment>
<evidence type="ECO:0000256" key="4">
    <source>
        <dbReference type="ARBA" id="ARBA00022989"/>
    </source>
</evidence>
<feature type="transmembrane region" description="Helical" evidence="8">
    <location>
        <begin position="994"/>
        <end position="1013"/>
    </location>
</feature>
<feature type="transmembrane region" description="Helical" evidence="8">
    <location>
        <begin position="1048"/>
        <end position="1075"/>
    </location>
</feature>
<evidence type="ECO:0000256" key="3">
    <source>
        <dbReference type="ARBA" id="ARBA00022692"/>
    </source>
</evidence>
<keyword evidence="2" id="KW-1003">Cell membrane</keyword>
<feature type="region of interest" description="Disordered" evidence="7">
    <location>
        <begin position="774"/>
        <end position="818"/>
    </location>
</feature>
<evidence type="ECO:0000256" key="1">
    <source>
        <dbReference type="ARBA" id="ARBA00004651"/>
    </source>
</evidence>
<protein>
    <submittedName>
        <fullName evidence="11">ABC transporter permease</fullName>
    </submittedName>
</protein>
<dbReference type="Pfam" id="PF02687">
    <property type="entry name" value="FtsX"/>
    <property type="match status" value="2"/>
</dbReference>
<reference evidence="12" key="1">
    <citation type="submission" date="2023-07" db="EMBL/GenBank/DDBJ databases">
        <title>30 novel species of actinomycetes from the DSMZ collection.</title>
        <authorList>
            <person name="Nouioui I."/>
        </authorList>
    </citation>
    <scope>NUCLEOTIDE SEQUENCE [LARGE SCALE GENOMIC DNA]</scope>
    <source>
        <strain evidence="12">DSM 42041</strain>
    </source>
</reference>
<feature type="transmembrane region" description="Helical" evidence="8">
    <location>
        <begin position="434"/>
        <end position="452"/>
    </location>
</feature>
<name>A0ABU2NLL1_9ACTN</name>
<evidence type="ECO:0000256" key="8">
    <source>
        <dbReference type="SAM" id="Phobius"/>
    </source>
</evidence>
<keyword evidence="9" id="KW-0732">Signal</keyword>
<dbReference type="Proteomes" id="UP001183414">
    <property type="component" value="Unassembled WGS sequence"/>
</dbReference>
<dbReference type="PANTHER" id="PTHR30572:SF4">
    <property type="entry name" value="ABC TRANSPORTER PERMEASE YTRF"/>
    <property type="match status" value="1"/>
</dbReference>
<feature type="domain" description="ABC3 transporter permease C-terminal" evidence="10">
    <location>
        <begin position="302"/>
        <end position="411"/>
    </location>
</feature>
<gene>
    <name evidence="11" type="ORF">RM572_02500</name>
</gene>
<sequence>MLARLRAHLLLPAAAALTVLLTASVLAALTAFGATLGDSGLRHRLERQAADDAVIDVHAAVTAGERADADASVRSALRRAYGGLPTEVFSATRSASYALPRPDDAPPAREENPDLTLFTSLDRERVRMTDGVWPSGAGRPGPGGTFRVPVAVPALAAERLGLEPGDALRVASRLDGPPPVRAEITGVYVPKDRSDPYWRLDPLGGEAVRTLSYTTYGPLAVSDAAFGAERLTPDATHWQADADFSALTTDRVDELRTRVAATAADFDAASGVDGAVASSDLPQVLTGLQRSLLVGRSTLLVAGLQLAALAGLTLLLVTRLLATDRREETTLLRARGGSRGRVAAGALLEGLLVALPGLVLGPLLAGPLARTLAAGSGSGPGGSGDALRLPGTVWWVSAAVALGCALTAAAPGFLGSADVHLASRRPRAAALLRGGADVALLVVAGVALWQLARRSAGAGVLAGGGPDGGPATADGGAVAGSSAAAGIDPVLVTAPALALVAVTVPALRVLPLVVRLGERAAARGRGLTAALAGWQLGRRPARGAGPALLLVLAVAMGVFAVGQGASWDRSQADQAAFRVGADVSVSGSGTPAFGQGGLFDDVDGIAAVAPVNRTTFGVGGDLDAEIVATDAGEAGRLLHLRGDLADRQPEDLAALLDGPGRRSGGLELPADATALRLELRLRAPGPEPVDATVALAVEDRFGVPYRFRVGDLPADGRTHTLTAAFDEAAGDRGVPAGPLRLTGLTAAHVAPTRSGEQRLTVEELRAETPGGTRAVEAAGGAGWSARATAGDTGERLGVPMPDRPQLRSLRTGDDTGGGTVTVAYTTGAAEEPPSFAYPAVPVDVVLTLPGAAPPKGPLPAVATDAFLRAAGAEVGDEVLVQISQQDVPVRVTGALRALPTTGADGGTASAAGGDAAGEGGGGALLVDLAALDARLLAAGTAPLEPEGWWVDATPGASPRIADALRAHTPFDAVDTREELTERLRDDPLGSGPRAALTGIAVAAALLAATGFAVSTAATARERRDEFAVLRALGAPRSRLARALAAEQGVLVLLSLTVGVVLGVVVTRLVVPLIVLTERATTPVPPLLVRIPPEQVALLVGALVLVCLLVIAVSAARGAEPARALRAERGD</sequence>
<evidence type="ECO:0000313" key="11">
    <source>
        <dbReference type="EMBL" id="MDT0377644.1"/>
    </source>
</evidence>
<evidence type="ECO:0000256" key="9">
    <source>
        <dbReference type="SAM" id="SignalP"/>
    </source>
</evidence>
<dbReference type="EMBL" id="JAVREQ010000001">
    <property type="protein sequence ID" value="MDT0377644.1"/>
    <property type="molecule type" value="Genomic_DNA"/>
</dbReference>
<feature type="signal peptide" evidence="9">
    <location>
        <begin position="1"/>
        <end position="27"/>
    </location>
</feature>
<comment type="similarity">
    <text evidence="6">Belongs to the ABC-4 integral membrane protein family.</text>
</comment>
<evidence type="ECO:0000259" key="10">
    <source>
        <dbReference type="Pfam" id="PF02687"/>
    </source>
</evidence>
<comment type="subcellular location">
    <subcellularLocation>
        <location evidence="1">Cell membrane</location>
        <topology evidence="1">Multi-pass membrane protein</topology>
    </subcellularLocation>
</comment>
<feature type="domain" description="ABC3 transporter permease C-terminal" evidence="10">
    <location>
        <begin position="999"/>
        <end position="1116"/>
    </location>
</feature>
<keyword evidence="3 8" id="KW-0812">Transmembrane</keyword>
<proteinExistence type="inferred from homology"/>
<feature type="transmembrane region" description="Helical" evidence="8">
    <location>
        <begin position="547"/>
        <end position="567"/>
    </location>
</feature>
<keyword evidence="4 8" id="KW-1133">Transmembrane helix</keyword>
<organism evidence="11 12">
    <name type="scientific">Streptomyces hazeniae</name>
    <dbReference type="NCBI Taxonomy" id="3075538"/>
    <lineage>
        <taxon>Bacteria</taxon>
        <taxon>Bacillati</taxon>
        <taxon>Actinomycetota</taxon>
        <taxon>Actinomycetes</taxon>
        <taxon>Kitasatosporales</taxon>
        <taxon>Streptomycetaceae</taxon>
        <taxon>Streptomyces</taxon>
    </lineage>
</organism>
<dbReference type="PANTHER" id="PTHR30572">
    <property type="entry name" value="MEMBRANE COMPONENT OF TRANSPORTER-RELATED"/>
    <property type="match status" value="1"/>
</dbReference>
<feature type="transmembrane region" description="Helical" evidence="8">
    <location>
        <begin position="393"/>
        <end position="414"/>
    </location>
</feature>
<keyword evidence="12" id="KW-1185">Reference proteome</keyword>